<evidence type="ECO:0000256" key="1">
    <source>
        <dbReference type="ARBA" id="ARBA00022448"/>
    </source>
</evidence>
<gene>
    <name evidence="3" type="ORF">EGR_02220</name>
</gene>
<reference evidence="3 4" key="1">
    <citation type="journal article" date="2013" name="Nat. Genet.">
        <title>The genome of the hydatid tapeworm Echinococcus granulosus.</title>
        <authorList>
            <person name="Zheng H."/>
            <person name="Zhang W."/>
            <person name="Zhang L."/>
            <person name="Zhang Z."/>
            <person name="Li J."/>
            <person name="Lu G."/>
            <person name="Zhu Y."/>
            <person name="Wang Y."/>
            <person name="Huang Y."/>
            <person name="Liu J."/>
            <person name="Kang H."/>
            <person name="Chen J."/>
            <person name="Wang L."/>
            <person name="Chen A."/>
            <person name="Yu S."/>
            <person name="Gao Z."/>
            <person name="Jin L."/>
            <person name="Gu W."/>
            <person name="Wang Z."/>
            <person name="Zhao L."/>
            <person name="Shi B."/>
            <person name="Wen H."/>
            <person name="Lin R."/>
            <person name="Jones M.K."/>
            <person name="Brejova B."/>
            <person name="Vinar T."/>
            <person name="Zhao G."/>
            <person name="McManus D.P."/>
            <person name="Chen Z."/>
            <person name="Zhou Y."/>
            <person name="Wang S."/>
        </authorList>
    </citation>
    <scope>NUCLEOTIDE SEQUENCE [LARGE SCALE GENOMIC DNA]</scope>
</reference>
<dbReference type="InterPro" id="IPR031155">
    <property type="entry name" value="DUR"/>
</dbReference>
<dbReference type="Gene3D" id="1.20.1730.10">
    <property type="entry name" value="Sodium/glucose cotransporter"/>
    <property type="match status" value="1"/>
</dbReference>
<feature type="transmembrane region" description="Helical" evidence="2">
    <location>
        <begin position="43"/>
        <end position="65"/>
    </location>
</feature>
<dbReference type="PANTHER" id="PTHR46154">
    <property type="match status" value="1"/>
</dbReference>
<keyword evidence="2" id="KW-0472">Membrane</keyword>
<dbReference type="STRING" id="6210.W6V8D4"/>
<proteinExistence type="predicted"/>
<evidence type="ECO:0000313" key="4">
    <source>
        <dbReference type="Proteomes" id="UP000019149"/>
    </source>
</evidence>
<dbReference type="KEGG" id="egl:EGR_02220"/>
<dbReference type="Proteomes" id="UP000019149">
    <property type="component" value="Unassembled WGS sequence"/>
</dbReference>
<protein>
    <submittedName>
        <fullName evidence="3">Urea active transporter-like protein</fullName>
    </submittedName>
</protein>
<dbReference type="EMBL" id="APAU02000010">
    <property type="protein sequence ID" value="EUB62779.1"/>
    <property type="molecule type" value="Genomic_DNA"/>
</dbReference>
<dbReference type="CTD" id="36337935"/>
<dbReference type="OrthoDB" id="10049971at2759"/>
<keyword evidence="1" id="KW-0813">Transport</keyword>
<dbReference type="AlphaFoldDB" id="W6V8D4"/>
<keyword evidence="4" id="KW-1185">Reference proteome</keyword>
<comment type="caution">
    <text evidence="3">The sequence shown here is derived from an EMBL/GenBank/DDBJ whole genome shotgun (WGS) entry which is preliminary data.</text>
</comment>
<keyword evidence="2" id="KW-0812">Transmembrane</keyword>
<evidence type="ECO:0000256" key="2">
    <source>
        <dbReference type="SAM" id="Phobius"/>
    </source>
</evidence>
<sequence>MWFLVGTATPLCLIGVLITQFRTRAPGAETFPQLMLARFGKRVHLLFCFITILNNLSILTSVVNTGSGFYSVISERVTFELAWIITVIVGEICASVGSMSDILPFSATIFVYLLTMGLVITIKVFFYDETGLLGKKTYNDCSRSIEKVYNATHAVDLSNEKDGDDHLTMRSYFSLEMGLCKFLARPTVEIAKRLLGPNGLFALFSLYAFIVTTATIMQIFSVTKILTLDIYAVHLRPFRVCYEVNCCIFCGKSKDEKTRPKDKCLCCDPANCQQCQEDLKSVATENINLPLSGWS</sequence>
<dbReference type="GO" id="GO:0005886">
    <property type="term" value="C:plasma membrane"/>
    <property type="evidence" value="ECO:0007669"/>
    <property type="project" value="TreeGrafter"/>
</dbReference>
<organism evidence="3 4">
    <name type="scientific">Echinococcus granulosus</name>
    <name type="common">Hydatid tapeworm</name>
    <dbReference type="NCBI Taxonomy" id="6210"/>
    <lineage>
        <taxon>Eukaryota</taxon>
        <taxon>Metazoa</taxon>
        <taxon>Spiralia</taxon>
        <taxon>Lophotrochozoa</taxon>
        <taxon>Platyhelminthes</taxon>
        <taxon>Cestoda</taxon>
        <taxon>Eucestoda</taxon>
        <taxon>Cyclophyllidea</taxon>
        <taxon>Taeniidae</taxon>
        <taxon>Echinococcus</taxon>
        <taxon>Echinococcus granulosus group</taxon>
    </lineage>
</organism>
<feature type="transmembrane region" description="Helical" evidence="2">
    <location>
        <begin position="200"/>
        <end position="220"/>
    </location>
</feature>
<accession>W6V8D4</accession>
<keyword evidence="2" id="KW-1133">Transmembrane helix</keyword>
<name>W6V8D4_ECHGR</name>
<feature type="transmembrane region" description="Helical" evidence="2">
    <location>
        <begin position="103"/>
        <end position="126"/>
    </location>
</feature>
<dbReference type="RefSeq" id="XP_024353975.1">
    <property type="nucleotide sequence ID" value="XM_024491469.1"/>
</dbReference>
<evidence type="ECO:0000313" key="3">
    <source>
        <dbReference type="EMBL" id="EUB62779.1"/>
    </source>
</evidence>
<feature type="transmembrane region" description="Helical" evidence="2">
    <location>
        <begin position="77"/>
        <end position="97"/>
    </location>
</feature>
<dbReference type="InterPro" id="IPR038377">
    <property type="entry name" value="Na/Glc_symporter_sf"/>
</dbReference>
<dbReference type="PANTHER" id="PTHR46154:SF4">
    <property type="entry name" value="UREA ACTIVE TRANSPORTER"/>
    <property type="match status" value="1"/>
</dbReference>
<dbReference type="GeneID" id="36337935"/>
<dbReference type="GO" id="GO:0015204">
    <property type="term" value="F:urea transmembrane transporter activity"/>
    <property type="evidence" value="ECO:0007669"/>
    <property type="project" value="InterPro"/>
</dbReference>